<dbReference type="RefSeq" id="WP_235058262.1">
    <property type="nucleotide sequence ID" value="NZ_JAKFHA010000050.1"/>
</dbReference>
<feature type="transmembrane region" description="Helical" evidence="1">
    <location>
        <begin position="514"/>
        <end position="533"/>
    </location>
</feature>
<keyword evidence="1" id="KW-0472">Membrane</keyword>
<accession>A0AA41U932</accession>
<protein>
    <recommendedName>
        <fullName evidence="4">Glycosyltransferase RgtA/B/C/D-like domain-containing protein</fullName>
    </recommendedName>
</protein>
<feature type="transmembrane region" description="Helical" evidence="1">
    <location>
        <begin position="429"/>
        <end position="449"/>
    </location>
</feature>
<feature type="transmembrane region" description="Helical" evidence="1">
    <location>
        <begin position="239"/>
        <end position="256"/>
    </location>
</feature>
<feature type="transmembrane region" description="Helical" evidence="1">
    <location>
        <begin position="461"/>
        <end position="480"/>
    </location>
</feature>
<feature type="transmembrane region" description="Helical" evidence="1">
    <location>
        <begin position="59"/>
        <end position="82"/>
    </location>
</feature>
<feature type="transmembrane region" description="Helical" evidence="1">
    <location>
        <begin position="339"/>
        <end position="358"/>
    </location>
</feature>
<feature type="transmembrane region" description="Helical" evidence="1">
    <location>
        <begin position="208"/>
        <end position="227"/>
    </location>
</feature>
<proteinExistence type="predicted"/>
<name>A0AA41U932_9ACTN</name>
<evidence type="ECO:0000313" key="3">
    <source>
        <dbReference type="Proteomes" id="UP001165378"/>
    </source>
</evidence>
<dbReference type="AlphaFoldDB" id="A0AA41U932"/>
<evidence type="ECO:0000256" key="1">
    <source>
        <dbReference type="SAM" id="Phobius"/>
    </source>
</evidence>
<keyword evidence="3" id="KW-1185">Reference proteome</keyword>
<sequence length="683" mass="72222">MTPATAGACTAATAVVLAAALLGTAALGARRASDAATVALSLFLLELTWLVKLLLLAGVFRPAGAMGGALLLLAATAGAVLAGRGSRRRIAALWRAVRQRLRGAPRRSFAGRRPSPFMLPAVVLAALAVLVHARSLAVALRLPPRDIDSLWYHLVAVAAWVRTGELAPAIENLSKDGDLGWTVAAETYPRDAETVSAWLSVFTHDTSLAGLTQFPFLLLMAAAVFGICRRLRAGRGPAVCAAALAVLAPTVVSQAYMAYNDIARAGVALAVWHVLLMAYPEADDRARTLPPRTALVLAGALLGLGIGIKAATVYLLPAAIVSGLVLRRAADPATRPGKAAGLAGLVLPAAAVGAFWYVRTWIGWGSPLWPVAFGPFDGPRTMDELVESARPPAWQGEPAALVVLRSWWSAVGRTGDAHWYVEWTGQLGLVWLAVLLPAALLLLGAALLGRPAGDRGRYRRAAFGVVLPVAAATLAAPGAWYSRYTMPLLGAGAVALAVLAGRTVARLPARRGRAAVLAVTPLVAAAVCAGLAGQFRYSTFRPMEDPGQAGFRASVRLLAAPAGERALEGVWGPYRGVDRLAAGTRIGFCAEDTPQYWIPLVLIGREYRRILVDLGSCTTASRIPALMRAADVTHLWTSRDSDIAERVRSTSAYTGLRDMRIAEFRSEYGWQLQLYTLAGPVRR</sequence>
<evidence type="ECO:0008006" key="4">
    <source>
        <dbReference type="Google" id="ProtNLM"/>
    </source>
</evidence>
<keyword evidence="1" id="KW-0812">Transmembrane</keyword>
<evidence type="ECO:0000313" key="2">
    <source>
        <dbReference type="EMBL" id="MCF2533489.1"/>
    </source>
</evidence>
<dbReference type="EMBL" id="JAKFHA010000050">
    <property type="protein sequence ID" value="MCF2533489.1"/>
    <property type="molecule type" value="Genomic_DNA"/>
</dbReference>
<organism evidence="2 3">
    <name type="scientific">Yinghuangia soli</name>
    <dbReference type="NCBI Taxonomy" id="2908204"/>
    <lineage>
        <taxon>Bacteria</taxon>
        <taxon>Bacillati</taxon>
        <taxon>Actinomycetota</taxon>
        <taxon>Actinomycetes</taxon>
        <taxon>Kitasatosporales</taxon>
        <taxon>Streptomycetaceae</taxon>
        <taxon>Yinghuangia</taxon>
    </lineage>
</organism>
<dbReference type="Proteomes" id="UP001165378">
    <property type="component" value="Unassembled WGS sequence"/>
</dbReference>
<feature type="transmembrane region" description="Helical" evidence="1">
    <location>
        <begin position="486"/>
        <end position="505"/>
    </location>
</feature>
<gene>
    <name evidence="2" type="ORF">LZ495_40590</name>
</gene>
<reference evidence="2" key="1">
    <citation type="submission" date="2022-01" db="EMBL/GenBank/DDBJ databases">
        <title>Genome-Based Taxonomic Classification of the Phylum Actinobacteria.</title>
        <authorList>
            <person name="Gao Y."/>
        </authorList>
    </citation>
    <scope>NUCLEOTIDE SEQUENCE</scope>
    <source>
        <strain evidence="2">KLBMP 8922</strain>
    </source>
</reference>
<feature type="transmembrane region" description="Helical" evidence="1">
    <location>
        <begin position="117"/>
        <end position="140"/>
    </location>
</feature>
<feature type="transmembrane region" description="Helical" evidence="1">
    <location>
        <begin position="314"/>
        <end position="330"/>
    </location>
</feature>
<keyword evidence="1" id="KW-1133">Transmembrane helix</keyword>
<comment type="caution">
    <text evidence="2">The sequence shown here is derived from an EMBL/GenBank/DDBJ whole genome shotgun (WGS) entry which is preliminary data.</text>
</comment>